<evidence type="ECO:0000256" key="5">
    <source>
        <dbReference type="ARBA" id="ARBA00022792"/>
    </source>
</evidence>
<dbReference type="PANTHER" id="PTHR12732">
    <property type="entry name" value="UNCHARACTERIZED PROTEASOME COMPONENT REGION PCI-CONTAINING"/>
    <property type="match status" value="1"/>
</dbReference>
<dbReference type="SMART" id="SM00753">
    <property type="entry name" value="PAM"/>
    <property type="match status" value="1"/>
</dbReference>
<dbReference type="InterPro" id="IPR001349">
    <property type="entry name" value="Cyt_c_oxidase_su6a"/>
</dbReference>
<dbReference type="InterPro" id="IPR045114">
    <property type="entry name" value="Csn12-like"/>
</dbReference>
<evidence type="ECO:0000313" key="12">
    <source>
        <dbReference type="EMBL" id="POW14890.1"/>
    </source>
</evidence>
<evidence type="ECO:0000256" key="8">
    <source>
        <dbReference type="ARBA" id="ARBA00023128"/>
    </source>
</evidence>
<keyword evidence="13" id="KW-1185">Reference proteome</keyword>
<comment type="similarity">
    <text evidence="3">Belongs to the cytochrome c oxidase subunit 6A family.</text>
</comment>
<reference evidence="12 13" key="1">
    <citation type="submission" date="2017-12" db="EMBL/GenBank/DDBJ databases">
        <title>Gene loss provides genomic basis for host adaptation in cereal stripe rust fungi.</title>
        <authorList>
            <person name="Xia C."/>
        </authorList>
    </citation>
    <scope>NUCLEOTIDE SEQUENCE [LARGE SCALE GENOMIC DNA]</scope>
    <source>
        <strain evidence="12 13">93TX-2</strain>
    </source>
</reference>
<organism evidence="12 13">
    <name type="scientific">Puccinia striiformis</name>
    <dbReference type="NCBI Taxonomy" id="27350"/>
    <lineage>
        <taxon>Eukaryota</taxon>
        <taxon>Fungi</taxon>
        <taxon>Dikarya</taxon>
        <taxon>Basidiomycota</taxon>
        <taxon>Pucciniomycotina</taxon>
        <taxon>Pucciniomycetes</taxon>
        <taxon>Pucciniales</taxon>
        <taxon>Pucciniaceae</taxon>
        <taxon>Puccinia</taxon>
    </lineage>
</organism>
<evidence type="ECO:0000256" key="4">
    <source>
        <dbReference type="ARBA" id="ARBA00022692"/>
    </source>
</evidence>
<evidence type="ECO:0000256" key="1">
    <source>
        <dbReference type="ARBA" id="ARBA00004434"/>
    </source>
</evidence>
<dbReference type="GO" id="GO:0005743">
    <property type="term" value="C:mitochondrial inner membrane"/>
    <property type="evidence" value="ECO:0007669"/>
    <property type="project" value="UniProtKB-SubCell"/>
</dbReference>
<dbReference type="VEuPathDB" id="FungiDB:PSTT_02505"/>
<name>A0A2S4VZE8_9BASI</name>
<dbReference type="GO" id="GO:0016973">
    <property type="term" value="P:poly(A)+ mRNA export from nucleus"/>
    <property type="evidence" value="ECO:0007669"/>
    <property type="project" value="TreeGrafter"/>
</dbReference>
<proteinExistence type="inferred from homology"/>
<dbReference type="VEuPathDB" id="FungiDB:PSHT_07278"/>
<dbReference type="SUPFAM" id="SSF81411">
    <property type="entry name" value="Mitochondrial cytochrome c oxidase subunit VIa"/>
    <property type="match status" value="1"/>
</dbReference>
<comment type="caution">
    <text evidence="12">The sequence shown here is derived from an EMBL/GenBank/DDBJ whole genome shotgun (WGS) entry which is preliminary data.</text>
</comment>
<gene>
    <name evidence="12" type="ORF">PSHT_07278</name>
</gene>
<keyword evidence="6" id="KW-0809">Transit peptide</keyword>
<evidence type="ECO:0000256" key="6">
    <source>
        <dbReference type="ARBA" id="ARBA00022946"/>
    </source>
</evidence>
<protein>
    <recommendedName>
        <fullName evidence="10">Cytochrome c oxidase subunit 13, mitochondrial</fullName>
    </recommendedName>
    <alternativeName>
        <fullName evidence="11">Cytochrome c oxidase polypeptide VIa</fullName>
    </alternativeName>
</protein>
<evidence type="ECO:0000256" key="3">
    <source>
        <dbReference type="ARBA" id="ARBA00005553"/>
    </source>
</evidence>
<dbReference type="AlphaFoldDB" id="A0A2S4VZE8"/>
<dbReference type="FunFam" id="4.10.95.10:FF:000001">
    <property type="entry name" value="Cytochrome c oxidase subunit 6A, mitochondrial"/>
    <property type="match status" value="1"/>
</dbReference>
<dbReference type="GO" id="GO:0006368">
    <property type="term" value="P:transcription elongation by RNA polymerase II"/>
    <property type="evidence" value="ECO:0007669"/>
    <property type="project" value="TreeGrafter"/>
</dbReference>
<evidence type="ECO:0000313" key="13">
    <source>
        <dbReference type="Proteomes" id="UP000238274"/>
    </source>
</evidence>
<dbReference type="GO" id="GO:0003690">
    <property type="term" value="F:double-stranded DNA binding"/>
    <property type="evidence" value="ECO:0007669"/>
    <property type="project" value="InterPro"/>
</dbReference>
<dbReference type="EMBL" id="PKSM01000088">
    <property type="protein sequence ID" value="POW14890.1"/>
    <property type="molecule type" value="Genomic_DNA"/>
</dbReference>
<dbReference type="Gene3D" id="4.10.95.10">
    <property type="entry name" value="Cytochrome c oxidase, subunit VIa"/>
    <property type="match status" value="1"/>
</dbReference>
<evidence type="ECO:0000256" key="2">
    <source>
        <dbReference type="ARBA" id="ARBA00004673"/>
    </source>
</evidence>
<keyword evidence="5" id="KW-0999">Mitochondrion inner membrane</keyword>
<evidence type="ECO:0000256" key="7">
    <source>
        <dbReference type="ARBA" id="ARBA00022989"/>
    </source>
</evidence>
<keyword evidence="8" id="KW-0496">Mitochondrion</keyword>
<reference evidence="13" key="3">
    <citation type="journal article" date="2018" name="Mol. Plant Microbe Interact.">
        <title>Genome sequence resources for the wheat stripe rust pathogen (Puccinia striiformis f. sp. tritici) and the barley stripe rust pathogen (Puccinia striiformis f. sp. hordei).</title>
        <authorList>
            <person name="Xia C."/>
            <person name="Wang M."/>
            <person name="Yin C."/>
            <person name="Cornejo O.E."/>
            <person name="Hulbert S.H."/>
            <person name="Chen X."/>
        </authorList>
    </citation>
    <scope>NUCLEOTIDE SEQUENCE [LARGE SCALE GENOMIC DNA]</scope>
    <source>
        <strain evidence="13">93TX-2</strain>
    </source>
</reference>
<keyword evidence="4" id="KW-0812">Transmembrane</keyword>
<dbReference type="OrthoDB" id="5947505at2759"/>
<dbReference type="GO" id="GO:0070390">
    <property type="term" value="C:transcription export complex 2"/>
    <property type="evidence" value="ECO:0007669"/>
    <property type="project" value="TreeGrafter"/>
</dbReference>
<reference evidence="13" key="2">
    <citation type="journal article" date="2018" name="BMC Genomics">
        <title>Genomic insights into host adaptation between the wheat stripe rust pathogen (Puccinia striiformis f. sp. tritici) and the barley stripe rust pathogen (Puccinia striiformis f. sp. hordei).</title>
        <authorList>
            <person name="Xia C."/>
            <person name="Wang M."/>
            <person name="Yin C."/>
            <person name="Cornejo O.E."/>
            <person name="Hulbert S.H."/>
            <person name="Chen X."/>
        </authorList>
    </citation>
    <scope>NUCLEOTIDE SEQUENCE [LARGE SCALE GENOMIC DNA]</scope>
    <source>
        <strain evidence="13">93TX-2</strain>
    </source>
</reference>
<keyword evidence="9" id="KW-0472">Membrane</keyword>
<sequence length="390" mass="44366">MPTLKPSKYAEEHVGAALSGRFGEALADCFSINDGHVKDLYQSSNANPSSAEHSIKRKLGYHHPWDSLTISHLRVILCFYSDSTSDNFSAIFDAQKSLVSDYNDWFRSDNTAWSLPVLYRDIPRFASFCNEIGFGLCCSDRSSTGDTKKLGVLYMASLLFKIYFKLNSTALCKNVIRGVENAGLSDGFQIPIAHRVTYRYYMGRRTSYFAFNNCHRNKHKNRNLIMNYLVPLRLLNGKRAIPALLNQFNQLSDLYQPFHNRLNMLQSLRPGIRTILARSAQRKTYATVGGDALGEAFVKEREAVKAHAAGSSELWRKITYYVAFPSIVLAVVNAYNLAKEHEHHLEHIKEENGGELPERIEYAYLNIRNKSFPWGNNTLFYNPKTNMPPP</sequence>
<accession>A0A2S4VZE8</accession>
<dbReference type="Pfam" id="PF02046">
    <property type="entry name" value="COX6A"/>
    <property type="match status" value="1"/>
</dbReference>
<dbReference type="Proteomes" id="UP000238274">
    <property type="component" value="Unassembled WGS sequence"/>
</dbReference>
<dbReference type="PANTHER" id="PTHR12732:SF0">
    <property type="entry name" value="PCI DOMAIN-CONTAINING PROTEIN 2"/>
    <property type="match status" value="1"/>
</dbReference>
<evidence type="ECO:0000256" key="9">
    <source>
        <dbReference type="ARBA" id="ARBA00023136"/>
    </source>
</evidence>
<dbReference type="InterPro" id="IPR036418">
    <property type="entry name" value="Cyt_c_oxidase_su6a_sf"/>
</dbReference>
<keyword evidence="7" id="KW-1133">Transmembrane helix</keyword>
<dbReference type="GO" id="GO:0003723">
    <property type="term" value="F:RNA binding"/>
    <property type="evidence" value="ECO:0007669"/>
    <property type="project" value="InterPro"/>
</dbReference>
<dbReference type="GO" id="GO:0000973">
    <property type="term" value="P:post-transcriptional tethering of RNA polymerase II gene DNA at nuclear periphery"/>
    <property type="evidence" value="ECO:0007669"/>
    <property type="project" value="TreeGrafter"/>
</dbReference>
<evidence type="ECO:0000256" key="11">
    <source>
        <dbReference type="ARBA" id="ARBA00082360"/>
    </source>
</evidence>
<comment type="pathway">
    <text evidence="2">Energy metabolism; oxidative phosphorylation.</text>
</comment>
<comment type="subcellular location">
    <subcellularLocation>
        <location evidence="1">Mitochondrion inner membrane</location>
        <topology evidence="1">Single-pass membrane protein</topology>
    </subcellularLocation>
</comment>
<evidence type="ECO:0000256" key="10">
    <source>
        <dbReference type="ARBA" id="ARBA00070930"/>
    </source>
</evidence>